<name>A0A084E8J6_SPHYA</name>
<reference evidence="1 2" key="1">
    <citation type="submission" date="2014-03" db="EMBL/GenBank/DDBJ databases">
        <title>Genome sequence of Sphingobium yanoikuyae B1.</title>
        <authorList>
            <person name="Gan H.M."/>
            <person name="Gan H.Y."/>
            <person name="Savka M.A."/>
        </authorList>
    </citation>
    <scope>NUCLEOTIDE SEQUENCE [LARGE SCALE GENOMIC DNA]</scope>
    <source>
        <strain evidence="1 2">B1</strain>
    </source>
</reference>
<accession>A0A084E8J6</accession>
<dbReference type="Proteomes" id="UP000028534">
    <property type="component" value="Unassembled WGS sequence"/>
</dbReference>
<dbReference type="PATRIC" id="fig|13690.10.peg.5062"/>
<gene>
    <name evidence="1" type="ORF">CP98_04899</name>
</gene>
<protein>
    <submittedName>
        <fullName evidence="1">Uncharacterized protein</fullName>
    </submittedName>
</protein>
<dbReference type="EMBL" id="JGVR01000053">
    <property type="protein sequence ID" value="KEZ14288.1"/>
    <property type="molecule type" value="Genomic_DNA"/>
</dbReference>
<dbReference type="RefSeq" id="WP_017501074.1">
    <property type="nucleotide sequence ID" value="NZ_JGVR01000053.1"/>
</dbReference>
<sequence>MQIISTSTYNHAAYLAAIACAERRALHSYFDQHVLEDEEAGFIAIDEGDYGALPAMLIDKVVHTIPGGLWDEN</sequence>
<evidence type="ECO:0000313" key="2">
    <source>
        <dbReference type="Proteomes" id="UP000028534"/>
    </source>
</evidence>
<organism evidence="1 2">
    <name type="scientific">Sphingobium yanoikuyae</name>
    <name type="common">Sphingomonas yanoikuyae</name>
    <dbReference type="NCBI Taxonomy" id="13690"/>
    <lineage>
        <taxon>Bacteria</taxon>
        <taxon>Pseudomonadati</taxon>
        <taxon>Pseudomonadota</taxon>
        <taxon>Alphaproteobacteria</taxon>
        <taxon>Sphingomonadales</taxon>
        <taxon>Sphingomonadaceae</taxon>
        <taxon>Sphingobium</taxon>
    </lineage>
</organism>
<comment type="caution">
    <text evidence="1">The sequence shown here is derived from an EMBL/GenBank/DDBJ whole genome shotgun (WGS) entry which is preliminary data.</text>
</comment>
<proteinExistence type="predicted"/>
<dbReference type="AlphaFoldDB" id="A0A084E8J6"/>
<evidence type="ECO:0000313" key="1">
    <source>
        <dbReference type="EMBL" id="KEZ14288.1"/>
    </source>
</evidence>